<evidence type="ECO:0000313" key="2">
    <source>
        <dbReference type="Proteomes" id="UP001159405"/>
    </source>
</evidence>
<sequence>MECLIARERICGPSSMALIAPIISKATSISQGRSSGRLDVVHRMDMLNAIEISQRRNQPFKKYFRATMDLFAAMIKEELMPREKDVIELLAKIVCEEFLSLNPKDQFGNTLLHFVASTREPIVFPHRFYRFKHPLIQMFHLPCTYSMRMILDYRPGLVHVTNNNGDTTLHLTTRFKSEVEQVHILIDMLQVLHGKGAHHYYVNNEGKTPIDEAETQEAKRFLSDTSSIKLQYIAAIAAKRFGLP</sequence>
<accession>A0ABN8QIT7</accession>
<protein>
    <submittedName>
        <fullName evidence="1">Uncharacterized protein</fullName>
    </submittedName>
</protein>
<dbReference type="SUPFAM" id="SSF48403">
    <property type="entry name" value="Ankyrin repeat"/>
    <property type="match status" value="1"/>
</dbReference>
<feature type="non-terminal residue" evidence="1">
    <location>
        <position position="244"/>
    </location>
</feature>
<gene>
    <name evidence="1" type="ORF">PLOB_00007151</name>
</gene>
<evidence type="ECO:0000313" key="1">
    <source>
        <dbReference type="EMBL" id="CAH3165398.1"/>
    </source>
</evidence>
<organism evidence="1 2">
    <name type="scientific">Porites lobata</name>
    <dbReference type="NCBI Taxonomy" id="104759"/>
    <lineage>
        <taxon>Eukaryota</taxon>
        <taxon>Metazoa</taxon>
        <taxon>Cnidaria</taxon>
        <taxon>Anthozoa</taxon>
        <taxon>Hexacorallia</taxon>
        <taxon>Scleractinia</taxon>
        <taxon>Fungiina</taxon>
        <taxon>Poritidae</taxon>
        <taxon>Porites</taxon>
    </lineage>
</organism>
<keyword evidence="2" id="KW-1185">Reference proteome</keyword>
<dbReference type="Proteomes" id="UP001159405">
    <property type="component" value="Unassembled WGS sequence"/>
</dbReference>
<dbReference type="EMBL" id="CALNXK010000132">
    <property type="protein sequence ID" value="CAH3165398.1"/>
    <property type="molecule type" value="Genomic_DNA"/>
</dbReference>
<proteinExistence type="predicted"/>
<comment type="caution">
    <text evidence="1">The sequence shown here is derived from an EMBL/GenBank/DDBJ whole genome shotgun (WGS) entry which is preliminary data.</text>
</comment>
<reference evidence="1 2" key="1">
    <citation type="submission" date="2022-05" db="EMBL/GenBank/DDBJ databases">
        <authorList>
            <consortium name="Genoscope - CEA"/>
            <person name="William W."/>
        </authorList>
    </citation>
    <scope>NUCLEOTIDE SEQUENCE [LARGE SCALE GENOMIC DNA]</scope>
</reference>
<dbReference type="Gene3D" id="1.25.40.20">
    <property type="entry name" value="Ankyrin repeat-containing domain"/>
    <property type="match status" value="1"/>
</dbReference>
<name>A0ABN8QIT7_9CNID</name>
<dbReference type="InterPro" id="IPR036770">
    <property type="entry name" value="Ankyrin_rpt-contain_sf"/>
</dbReference>